<dbReference type="InterPro" id="IPR016193">
    <property type="entry name" value="Cytidine_deaminase-like"/>
</dbReference>
<sequence length="153" mass="16414">MNQDTDFLRQAIALAYANVERGGRPFGALIVKDGKVIAEAVNEVVATRDPTAHAELLAIRAASRVLDSASLAGCTVYASGHPCPMCMGAMRMAGIAAVTYAYSNQDAEPFGLSTAAVYADLAKPVDQQSMRIRHLAARLEGEPALYAHWQQRH</sequence>
<accession>A0ABM8CD82</accession>
<feature type="domain" description="CMP/dCMP-type deaminase" evidence="3">
    <location>
        <begin position="2"/>
        <end position="115"/>
    </location>
</feature>
<proteinExistence type="predicted"/>
<protein>
    <submittedName>
        <fullName evidence="4">tRNA-specific adenosine deaminase</fullName>
    </submittedName>
</protein>
<name>A0ABM8CD82_9BURK</name>
<dbReference type="Gene3D" id="3.40.140.10">
    <property type="entry name" value="Cytidine Deaminase, domain 2"/>
    <property type="match status" value="1"/>
</dbReference>
<evidence type="ECO:0000313" key="4">
    <source>
        <dbReference type="EMBL" id="BDT61268.1"/>
    </source>
</evidence>
<dbReference type="Proteomes" id="UP001163336">
    <property type="component" value="Chromosome"/>
</dbReference>
<organism evidence="4 5">
    <name type="scientific">Massilia varians</name>
    <dbReference type="NCBI Taxonomy" id="457921"/>
    <lineage>
        <taxon>Bacteria</taxon>
        <taxon>Pseudomonadati</taxon>
        <taxon>Pseudomonadota</taxon>
        <taxon>Betaproteobacteria</taxon>
        <taxon>Burkholderiales</taxon>
        <taxon>Oxalobacteraceae</taxon>
        <taxon>Telluria group</taxon>
        <taxon>Massilia</taxon>
    </lineage>
</organism>
<dbReference type="InterPro" id="IPR002125">
    <property type="entry name" value="CMP_dCMP_dom"/>
</dbReference>
<dbReference type="PANTHER" id="PTHR11079:SF161">
    <property type="entry name" value="CMP_DCMP-TYPE DEAMINASE DOMAIN-CONTAINING PROTEIN"/>
    <property type="match status" value="1"/>
</dbReference>
<evidence type="ECO:0000259" key="3">
    <source>
        <dbReference type="PROSITE" id="PS51747"/>
    </source>
</evidence>
<evidence type="ECO:0000313" key="5">
    <source>
        <dbReference type="Proteomes" id="UP001163336"/>
    </source>
</evidence>
<dbReference type="PROSITE" id="PS51747">
    <property type="entry name" value="CYT_DCMP_DEAMINASES_2"/>
    <property type="match status" value="1"/>
</dbReference>
<dbReference type="SUPFAM" id="SSF53927">
    <property type="entry name" value="Cytidine deaminase-like"/>
    <property type="match status" value="1"/>
</dbReference>
<dbReference type="Pfam" id="PF00383">
    <property type="entry name" value="dCMP_cyt_deam_1"/>
    <property type="match status" value="1"/>
</dbReference>
<dbReference type="PANTHER" id="PTHR11079">
    <property type="entry name" value="CYTOSINE DEAMINASE FAMILY MEMBER"/>
    <property type="match status" value="1"/>
</dbReference>
<keyword evidence="1" id="KW-0479">Metal-binding</keyword>
<dbReference type="CDD" id="cd01285">
    <property type="entry name" value="nucleoside_deaminase"/>
    <property type="match status" value="1"/>
</dbReference>
<dbReference type="EMBL" id="AP026966">
    <property type="protein sequence ID" value="BDT61268.1"/>
    <property type="molecule type" value="Genomic_DNA"/>
</dbReference>
<keyword evidence="2" id="KW-0862">Zinc</keyword>
<evidence type="ECO:0000256" key="1">
    <source>
        <dbReference type="ARBA" id="ARBA00022723"/>
    </source>
</evidence>
<dbReference type="RefSeq" id="WP_281910844.1">
    <property type="nucleotide sequence ID" value="NZ_AP026966.1"/>
</dbReference>
<dbReference type="PROSITE" id="PS00903">
    <property type="entry name" value="CYT_DCMP_DEAMINASES_1"/>
    <property type="match status" value="1"/>
</dbReference>
<gene>
    <name evidence="4" type="primary">guaD_2</name>
    <name evidence="4" type="ORF">MasN3_47620</name>
</gene>
<reference evidence="4" key="1">
    <citation type="submission" date="2022-11" db="EMBL/GenBank/DDBJ databases">
        <title>Isolation and characterization of PLA-degrading bacterium Massilia sp. from Antarctic soil.</title>
        <authorList>
            <person name="Sato K."/>
            <person name="Gomez-Fuentes C."/>
            <person name="Ahmad S.A."/>
            <person name="Zulkharnain A."/>
        </authorList>
    </citation>
    <scope>NUCLEOTIDE SEQUENCE</scope>
    <source>
        <strain evidence="4">N-3</strain>
    </source>
</reference>
<evidence type="ECO:0000256" key="2">
    <source>
        <dbReference type="ARBA" id="ARBA00022833"/>
    </source>
</evidence>
<keyword evidence="5" id="KW-1185">Reference proteome</keyword>
<dbReference type="InterPro" id="IPR016192">
    <property type="entry name" value="APOBEC/CMP_deaminase_Zn-bd"/>
</dbReference>